<keyword evidence="3" id="KW-1185">Reference proteome</keyword>
<keyword evidence="1" id="KW-0472">Membrane</keyword>
<comment type="caution">
    <text evidence="2">The sequence shown here is derived from an EMBL/GenBank/DDBJ whole genome shotgun (WGS) entry which is preliminary data.</text>
</comment>
<name>A0A2J7ZW11_9CHLO</name>
<evidence type="ECO:0000313" key="3">
    <source>
        <dbReference type="Proteomes" id="UP000236333"/>
    </source>
</evidence>
<evidence type="ECO:0000313" key="2">
    <source>
        <dbReference type="EMBL" id="PNH04459.1"/>
    </source>
</evidence>
<feature type="transmembrane region" description="Helical" evidence="1">
    <location>
        <begin position="67"/>
        <end position="88"/>
    </location>
</feature>
<sequence>MGGGKKTTHEEEYVASRLSLSGAAQGGGPSRVSTFLRYLSSPFRSSKVKSVGQALSARRQLVPSRRVAYLLVLPVLLWAVVLISVSFVGVNMLSGMDAPVATMNIVNTFIIRFHRVLYYVM</sequence>
<proteinExistence type="predicted"/>
<evidence type="ECO:0000256" key="1">
    <source>
        <dbReference type="SAM" id="Phobius"/>
    </source>
</evidence>
<dbReference type="Proteomes" id="UP000236333">
    <property type="component" value="Unassembled WGS sequence"/>
</dbReference>
<reference evidence="2 3" key="1">
    <citation type="journal article" date="2017" name="Mol. Biol. Evol.">
        <title>The 4-celled Tetrabaena socialis nuclear genome reveals the essential components for genetic control of cell number at the origin of multicellularity in the volvocine lineage.</title>
        <authorList>
            <person name="Featherston J."/>
            <person name="Arakaki Y."/>
            <person name="Hanschen E.R."/>
            <person name="Ferris P.J."/>
            <person name="Michod R.E."/>
            <person name="Olson B.J.S.C."/>
            <person name="Nozaki H."/>
            <person name="Durand P.M."/>
        </authorList>
    </citation>
    <scope>NUCLEOTIDE SEQUENCE [LARGE SCALE GENOMIC DNA]</scope>
    <source>
        <strain evidence="2 3">NIES-571</strain>
    </source>
</reference>
<keyword evidence="1" id="KW-0812">Transmembrane</keyword>
<gene>
    <name evidence="2" type="ORF">TSOC_009372</name>
</gene>
<protein>
    <submittedName>
        <fullName evidence="2">Uncharacterized protein</fullName>
    </submittedName>
</protein>
<dbReference type="EMBL" id="PGGS01000387">
    <property type="protein sequence ID" value="PNH04459.1"/>
    <property type="molecule type" value="Genomic_DNA"/>
</dbReference>
<keyword evidence="1" id="KW-1133">Transmembrane helix</keyword>
<dbReference type="AlphaFoldDB" id="A0A2J7ZW11"/>
<feature type="non-terminal residue" evidence="2">
    <location>
        <position position="121"/>
    </location>
</feature>
<organism evidence="2 3">
    <name type="scientific">Tetrabaena socialis</name>
    <dbReference type="NCBI Taxonomy" id="47790"/>
    <lineage>
        <taxon>Eukaryota</taxon>
        <taxon>Viridiplantae</taxon>
        <taxon>Chlorophyta</taxon>
        <taxon>core chlorophytes</taxon>
        <taxon>Chlorophyceae</taxon>
        <taxon>CS clade</taxon>
        <taxon>Chlamydomonadales</taxon>
        <taxon>Tetrabaenaceae</taxon>
        <taxon>Tetrabaena</taxon>
    </lineage>
</organism>
<dbReference type="OrthoDB" id="540670at2759"/>
<accession>A0A2J7ZW11</accession>